<evidence type="ECO:0000259" key="3">
    <source>
        <dbReference type="Pfam" id="PF16862"/>
    </source>
</evidence>
<evidence type="ECO:0000256" key="1">
    <source>
        <dbReference type="SAM" id="Phobius"/>
    </source>
</evidence>
<feature type="transmembrane region" description="Helical" evidence="1">
    <location>
        <begin position="580"/>
        <end position="602"/>
    </location>
</feature>
<keyword evidence="1" id="KW-0812">Transmembrane</keyword>
<dbReference type="Pfam" id="PF16862">
    <property type="entry name" value="Glyco_hydro_79C"/>
    <property type="match status" value="1"/>
</dbReference>
<protein>
    <recommendedName>
        <fullName evidence="3">Beta-glucuronidase C-terminal domain-containing protein</fullName>
    </recommendedName>
</protein>
<name>R7S3U9_PUNST</name>
<keyword evidence="1" id="KW-0472">Membrane</keyword>
<evidence type="ECO:0000313" key="4">
    <source>
        <dbReference type="EMBL" id="EIN05065.1"/>
    </source>
</evidence>
<keyword evidence="5" id="KW-1185">Reference proteome</keyword>
<dbReference type="InterPro" id="IPR052974">
    <property type="entry name" value="GH79_Enzymes"/>
</dbReference>
<dbReference type="Proteomes" id="UP000054196">
    <property type="component" value="Unassembled WGS sequence"/>
</dbReference>
<feature type="domain" description="Beta-glucuronidase C-terminal" evidence="3">
    <location>
        <begin position="438"/>
        <end position="537"/>
    </location>
</feature>
<dbReference type="AlphaFoldDB" id="R7S3U9"/>
<dbReference type="PANTHER" id="PTHR36183:SF2">
    <property type="entry name" value="BETA-GLUCURONIDASE C-TERMINAL DOMAIN-CONTAINING PROTEIN"/>
    <property type="match status" value="1"/>
</dbReference>
<dbReference type="PANTHER" id="PTHR36183">
    <property type="entry name" value="BETA-GLUCURONIDASE"/>
    <property type="match status" value="1"/>
</dbReference>
<dbReference type="RefSeq" id="XP_007387468.1">
    <property type="nucleotide sequence ID" value="XM_007387406.1"/>
</dbReference>
<dbReference type="OrthoDB" id="2796951at2759"/>
<gene>
    <name evidence="4" type="ORF">PUNSTDRAFT_107355</name>
</gene>
<dbReference type="EMBL" id="JH687551">
    <property type="protein sequence ID" value="EIN05065.1"/>
    <property type="molecule type" value="Genomic_DNA"/>
</dbReference>
<dbReference type="KEGG" id="psq:PUNSTDRAFT_107355"/>
<sequence length="603" mass="64109">MKHTDEASSSWPSLGVLSLLVSAFFFSVGPVYAATSGSELVPPPLPDPPLSNAFTVALSNSPNGLSIPQSGSFFGFSIELSVINQHLGRSTIKMKPQFLSLLDNVVRRAGSVHVRVGGNTQETATLVDRLPGGQIISKDNDVDDSSGATSTPPLFFTTEILNMMAKVSTLVNVNWYLGIPFNDTSDFRLQIAEKGQEILGNHLVGLQAGNEPDLYADHHLRGSTYGPSDYANDFGSVVSQLSGRNQQTLIGPSVSSRWTPEEVWDTGFISRFSANLGALSVERYYDTACTNVPHPRDAQTVFPNYLNHTAATSFVARYTPSTAVAQAAAKPFIMFETNTATCSGFEGVSDSFGAALWGLDYALQMAYGNFSHALFHIGGQDAFYNPFTPPSTPQSSDAGWLVGPIYYSALATAEALGSSNKSQVLDLHANNGSIYTPAYGIYEDGTPQRLALFNFITDPSGVSDYTAMVTGISEDQVKVKYLAASSVSQIGNFTWAGQTFGSGYVSNGVPQGDQDYQSVSCSGGNCQIKVPAPGFALVFLTPEAQDAADYSSSTPTFTSSSSGAPSATKKAHASGAESRYGLRTATFTMLVAAVCSVCMVFIF</sequence>
<dbReference type="SUPFAM" id="SSF51445">
    <property type="entry name" value="(Trans)glycosidases"/>
    <property type="match status" value="1"/>
</dbReference>
<accession>R7S3U9</accession>
<evidence type="ECO:0000313" key="5">
    <source>
        <dbReference type="Proteomes" id="UP000054196"/>
    </source>
</evidence>
<evidence type="ECO:0000256" key="2">
    <source>
        <dbReference type="SAM" id="SignalP"/>
    </source>
</evidence>
<dbReference type="InterPro" id="IPR017853">
    <property type="entry name" value="GH"/>
</dbReference>
<dbReference type="Gene3D" id="3.20.20.80">
    <property type="entry name" value="Glycosidases"/>
    <property type="match status" value="1"/>
</dbReference>
<feature type="signal peptide" evidence="2">
    <location>
        <begin position="1"/>
        <end position="33"/>
    </location>
</feature>
<dbReference type="InterPro" id="IPR031728">
    <property type="entry name" value="GlcAase_C"/>
</dbReference>
<proteinExistence type="predicted"/>
<reference evidence="5" key="1">
    <citation type="journal article" date="2012" name="Science">
        <title>The Paleozoic origin of enzymatic lignin decomposition reconstructed from 31 fungal genomes.</title>
        <authorList>
            <person name="Floudas D."/>
            <person name="Binder M."/>
            <person name="Riley R."/>
            <person name="Barry K."/>
            <person name="Blanchette R.A."/>
            <person name="Henrissat B."/>
            <person name="Martinez A.T."/>
            <person name="Otillar R."/>
            <person name="Spatafora J.W."/>
            <person name="Yadav J.S."/>
            <person name="Aerts A."/>
            <person name="Benoit I."/>
            <person name="Boyd A."/>
            <person name="Carlson A."/>
            <person name="Copeland A."/>
            <person name="Coutinho P.M."/>
            <person name="de Vries R.P."/>
            <person name="Ferreira P."/>
            <person name="Findley K."/>
            <person name="Foster B."/>
            <person name="Gaskell J."/>
            <person name="Glotzer D."/>
            <person name="Gorecki P."/>
            <person name="Heitman J."/>
            <person name="Hesse C."/>
            <person name="Hori C."/>
            <person name="Igarashi K."/>
            <person name="Jurgens J.A."/>
            <person name="Kallen N."/>
            <person name="Kersten P."/>
            <person name="Kohler A."/>
            <person name="Kuees U."/>
            <person name="Kumar T.K.A."/>
            <person name="Kuo A."/>
            <person name="LaButti K."/>
            <person name="Larrondo L.F."/>
            <person name="Lindquist E."/>
            <person name="Ling A."/>
            <person name="Lombard V."/>
            <person name="Lucas S."/>
            <person name="Lundell T."/>
            <person name="Martin R."/>
            <person name="McLaughlin D.J."/>
            <person name="Morgenstern I."/>
            <person name="Morin E."/>
            <person name="Murat C."/>
            <person name="Nagy L.G."/>
            <person name="Nolan M."/>
            <person name="Ohm R.A."/>
            <person name="Patyshakuliyeva A."/>
            <person name="Rokas A."/>
            <person name="Ruiz-Duenas F.J."/>
            <person name="Sabat G."/>
            <person name="Salamov A."/>
            <person name="Samejima M."/>
            <person name="Schmutz J."/>
            <person name="Slot J.C."/>
            <person name="St John F."/>
            <person name="Stenlid J."/>
            <person name="Sun H."/>
            <person name="Sun S."/>
            <person name="Syed K."/>
            <person name="Tsang A."/>
            <person name="Wiebenga A."/>
            <person name="Young D."/>
            <person name="Pisabarro A."/>
            <person name="Eastwood D.C."/>
            <person name="Martin F."/>
            <person name="Cullen D."/>
            <person name="Grigoriev I.V."/>
            <person name="Hibbett D.S."/>
        </authorList>
    </citation>
    <scope>NUCLEOTIDE SEQUENCE [LARGE SCALE GENOMIC DNA]</scope>
    <source>
        <strain evidence="5">HHB-11173 SS5</strain>
    </source>
</reference>
<dbReference type="eggNOG" id="ENOG502QTN4">
    <property type="taxonomic scope" value="Eukaryota"/>
</dbReference>
<organism evidence="4 5">
    <name type="scientific">Punctularia strigosozonata (strain HHB-11173)</name>
    <name type="common">White-rot fungus</name>
    <dbReference type="NCBI Taxonomy" id="741275"/>
    <lineage>
        <taxon>Eukaryota</taxon>
        <taxon>Fungi</taxon>
        <taxon>Dikarya</taxon>
        <taxon>Basidiomycota</taxon>
        <taxon>Agaricomycotina</taxon>
        <taxon>Agaricomycetes</taxon>
        <taxon>Corticiales</taxon>
        <taxon>Punctulariaceae</taxon>
        <taxon>Punctularia</taxon>
    </lineage>
</organism>
<dbReference type="GeneID" id="18876082"/>
<feature type="chain" id="PRO_5004443814" description="Beta-glucuronidase C-terminal domain-containing protein" evidence="2">
    <location>
        <begin position="34"/>
        <end position="603"/>
    </location>
</feature>
<keyword evidence="2" id="KW-0732">Signal</keyword>
<dbReference type="HOGENOM" id="CLU_023945_0_0_1"/>
<keyword evidence="1" id="KW-1133">Transmembrane helix</keyword>